<dbReference type="EMBL" id="JAPQKI010000004">
    <property type="protein sequence ID" value="KAJ5103668.1"/>
    <property type="molecule type" value="Genomic_DNA"/>
</dbReference>
<protein>
    <recommendedName>
        <fullName evidence="3">Arrestin-like N-terminal domain-containing protein</fullName>
    </recommendedName>
</protein>
<evidence type="ECO:0008006" key="3">
    <source>
        <dbReference type="Google" id="ProtNLM"/>
    </source>
</evidence>
<evidence type="ECO:0000313" key="2">
    <source>
        <dbReference type="Proteomes" id="UP001149074"/>
    </source>
</evidence>
<dbReference type="Proteomes" id="UP001149074">
    <property type="component" value="Unassembled WGS sequence"/>
</dbReference>
<reference evidence="1" key="2">
    <citation type="journal article" date="2023" name="IMA Fungus">
        <title>Comparative genomic study of the Penicillium genus elucidates a diverse pangenome and 15 lateral gene transfer events.</title>
        <authorList>
            <person name="Petersen C."/>
            <person name="Sorensen T."/>
            <person name="Nielsen M.R."/>
            <person name="Sondergaard T.E."/>
            <person name="Sorensen J.L."/>
            <person name="Fitzpatrick D.A."/>
            <person name="Frisvad J.C."/>
            <person name="Nielsen K.L."/>
        </authorList>
    </citation>
    <scope>NUCLEOTIDE SEQUENCE</scope>
    <source>
        <strain evidence="1">IBT 30761</strain>
    </source>
</reference>
<accession>A0A9W9FP11</accession>
<name>A0A9W9FP11_9EURO</name>
<proteinExistence type="predicted"/>
<dbReference type="RefSeq" id="XP_056477048.1">
    <property type="nucleotide sequence ID" value="XM_056616691.1"/>
</dbReference>
<sequence length="425" mass="48181">MGTMFPNKIALKDDLKFDLAAPAGWEYAPGDTIIGNLMRKNPLVTPEATVRIWFAGRVRAKISRDSERRDSSNKTYSATWDLFDNGQDVLYHGPLHIPENSSEPECWPISVQIPTTVSPSVTRGHKQAMSFLPLDEAPPYLPGTFRASGRDHIVSSECIVEYAVHARLNYLHRGAHRVLYATLPIMLRHPMDQNTSTFLGESKELRNGCVFKIQTQRLLPGMEDVALSLGQRTRKIFRSSKVPEFWYEIVMTTPTAVQLNNPELIPIIFNFVHREDKTSEGIKDHPQKIQINWIRLRLHCITACMAPSNFRENHPQSDQQTAIIDLHLEKVFEQLESPLVIYSSGKGSQPIHLGNMFQINLRADGLYSGNMRLVRWPSLNSIYPDFVTYSIKHTHALEYIVNLTIAGEGETIKFKPKSLVILAAL</sequence>
<keyword evidence="2" id="KW-1185">Reference proteome</keyword>
<dbReference type="OrthoDB" id="2333384at2759"/>
<comment type="caution">
    <text evidence="1">The sequence shown here is derived from an EMBL/GenBank/DDBJ whole genome shotgun (WGS) entry which is preliminary data.</text>
</comment>
<dbReference type="GeneID" id="81355670"/>
<gene>
    <name evidence="1" type="ORF">N7532_004197</name>
</gene>
<reference evidence="1" key="1">
    <citation type="submission" date="2022-11" db="EMBL/GenBank/DDBJ databases">
        <authorList>
            <person name="Petersen C."/>
        </authorList>
    </citation>
    <scope>NUCLEOTIDE SEQUENCE</scope>
    <source>
        <strain evidence="1">IBT 30761</strain>
    </source>
</reference>
<evidence type="ECO:0000313" key="1">
    <source>
        <dbReference type="EMBL" id="KAJ5103668.1"/>
    </source>
</evidence>
<dbReference type="AlphaFoldDB" id="A0A9W9FP11"/>
<organism evidence="1 2">
    <name type="scientific">Penicillium argentinense</name>
    <dbReference type="NCBI Taxonomy" id="1131581"/>
    <lineage>
        <taxon>Eukaryota</taxon>
        <taxon>Fungi</taxon>
        <taxon>Dikarya</taxon>
        <taxon>Ascomycota</taxon>
        <taxon>Pezizomycotina</taxon>
        <taxon>Eurotiomycetes</taxon>
        <taxon>Eurotiomycetidae</taxon>
        <taxon>Eurotiales</taxon>
        <taxon>Aspergillaceae</taxon>
        <taxon>Penicillium</taxon>
    </lineage>
</organism>